<reference evidence="1" key="1">
    <citation type="submission" date="2018-05" db="EMBL/GenBank/DDBJ databases">
        <authorList>
            <person name="Lanie J.A."/>
            <person name="Ng W.-L."/>
            <person name="Kazmierczak K.M."/>
            <person name="Andrzejewski T.M."/>
            <person name="Davidsen T.M."/>
            <person name="Wayne K.J."/>
            <person name="Tettelin H."/>
            <person name="Glass J.I."/>
            <person name="Rusch D."/>
            <person name="Podicherti R."/>
            <person name="Tsui H.-C.T."/>
            <person name="Winkler M.E."/>
        </authorList>
    </citation>
    <scope>NUCLEOTIDE SEQUENCE</scope>
</reference>
<organism evidence="1">
    <name type="scientific">marine metagenome</name>
    <dbReference type="NCBI Taxonomy" id="408172"/>
    <lineage>
        <taxon>unclassified sequences</taxon>
        <taxon>metagenomes</taxon>
        <taxon>ecological metagenomes</taxon>
    </lineage>
</organism>
<evidence type="ECO:0000313" key="1">
    <source>
        <dbReference type="EMBL" id="SVC88983.1"/>
    </source>
</evidence>
<accession>A0A382QU09</accession>
<dbReference type="EMBL" id="UINC01116916">
    <property type="protein sequence ID" value="SVC88983.1"/>
    <property type="molecule type" value="Genomic_DNA"/>
</dbReference>
<proteinExistence type="predicted"/>
<feature type="non-terminal residue" evidence="1">
    <location>
        <position position="25"/>
    </location>
</feature>
<gene>
    <name evidence="1" type="ORF">METZ01_LOCUS341837</name>
</gene>
<name>A0A382QU09_9ZZZZ</name>
<dbReference type="AlphaFoldDB" id="A0A382QU09"/>
<sequence length="25" mass="2869">MFTNNVNKIDTSMLISVVIPVYKIE</sequence>
<protein>
    <submittedName>
        <fullName evidence="1">Uncharacterized protein</fullName>
    </submittedName>
</protein>